<dbReference type="FunCoup" id="A0A1B1YXN8">
    <property type="interactions" value="230"/>
</dbReference>
<comment type="subcellular location">
    <subcellularLocation>
        <location evidence="1">Cell inner membrane</location>
        <topology evidence="1">Multi-pass membrane protein</topology>
    </subcellularLocation>
</comment>
<feature type="transmembrane region" description="Helical" evidence="9">
    <location>
        <begin position="378"/>
        <end position="402"/>
    </location>
</feature>
<evidence type="ECO:0000256" key="7">
    <source>
        <dbReference type="ARBA" id="ARBA00023136"/>
    </source>
</evidence>
<feature type="transmembrane region" description="Helical" evidence="9">
    <location>
        <begin position="275"/>
        <end position="292"/>
    </location>
</feature>
<feature type="transmembrane region" description="Helical" evidence="9">
    <location>
        <begin position="240"/>
        <end position="268"/>
    </location>
</feature>
<feature type="transmembrane region" description="Helical" evidence="9">
    <location>
        <begin position="456"/>
        <end position="481"/>
    </location>
</feature>
<dbReference type="OrthoDB" id="9807115at2"/>
<dbReference type="InterPro" id="IPR001851">
    <property type="entry name" value="ABC_transp_permease"/>
</dbReference>
<dbReference type="GO" id="GO:0022857">
    <property type="term" value="F:transmembrane transporter activity"/>
    <property type="evidence" value="ECO:0007669"/>
    <property type="project" value="InterPro"/>
</dbReference>
<keyword evidence="11" id="KW-1185">Reference proteome</keyword>
<protein>
    <submittedName>
        <fullName evidence="10">Urea ABC transporter permease subunit UrtB</fullName>
    </submittedName>
</protein>
<evidence type="ECO:0000256" key="5">
    <source>
        <dbReference type="ARBA" id="ARBA00022970"/>
    </source>
</evidence>
<comment type="similarity">
    <text evidence="8">Belongs to the binding-protein-dependent transport system permease family. LivHM subfamily.</text>
</comment>
<keyword evidence="4 9" id="KW-0812">Transmembrane</keyword>
<keyword evidence="7 9" id="KW-0472">Membrane</keyword>
<organism evidence="10 11">
    <name type="scientific">Immundisolibacter cernigliae</name>
    <dbReference type="NCBI Taxonomy" id="1810504"/>
    <lineage>
        <taxon>Bacteria</taxon>
        <taxon>Pseudomonadati</taxon>
        <taxon>Pseudomonadota</taxon>
        <taxon>Gammaproteobacteria</taxon>
        <taxon>Immundisolibacterales</taxon>
        <taxon>Immundisolibacteraceae</taxon>
        <taxon>Immundisolibacter</taxon>
    </lineage>
</organism>
<keyword evidence="6 9" id="KW-1133">Transmembrane helix</keyword>
<evidence type="ECO:0000313" key="10">
    <source>
        <dbReference type="EMBL" id="ANX05508.1"/>
    </source>
</evidence>
<sequence>MFCALVAPAIAEPATDPAPAADAAGAVQALATAGFLAKPALLQQIAGSGEPWARTALQGLLDGTLQIRKADQRVLLALPAGQGFELVDPVSGASLGAGERLDLKRIPINNTLRTQLNGLIARLSLADPDPRQRRAAVRSLYETLDADSADLLRERRSVETDDGVRDAIDVALALADLASTEHGTQIAATRQLAGSVEPSVRVRLGAVADDATQPQDVRDAARRALARSEASVGLYRSAEMAFFGLSLGSVLLLAAIGLAITFGVMGVINMAHGEFLMLGAYTTFLVQQWVPVDWSLPLAIPLAFLVAGAVGVLLEVTLIRFLYGRPLETLLATFGVSLILQQVVRSVFSPLNRQVATPSWMSGSIEINPALSLTLNRLYIVIFSVVVFAALQAVLRFTRFGLELRAVSQNRAMARALGVRSARVDALTFGLGAGIAGVGGVALSQLTNVGPNLGQAYIVDAFLVVVFGGVGNLWGTLTAALSLGVANKLMEPLVGAVLAKILVLVFIILFIQRRPRGLFPQRGRNVEA</sequence>
<feature type="transmembrane region" description="Helical" evidence="9">
    <location>
        <begin position="493"/>
        <end position="511"/>
    </location>
</feature>
<name>A0A1B1YXN8_9GAMM</name>
<dbReference type="KEGG" id="gbi:PG2T_05560"/>
<evidence type="ECO:0000256" key="6">
    <source>
        <dbReference type="ARBA" id="ARBA00022989"/>
    </source>
</evidence>
<keyword evidence="2" id="KW-0813">Transport</keyword>
<dbReference type="RefSeq" id="WP_068807804.1">
    <property type="nucleotide sequence ID" value="NZ_CP014671.1"/>
</dbReference>
<dbReference type="CDD" id="cd06582">
    <property type="entry name" value="TM_PBP1_LivH_like"/>
    <property type="match status" value="1"/>
</dbReference>
<feature type="transmembrane region" description="Helical" evidence="9">
    <location>
        <begin position="298"/>
        <end position="323"/>
    </location>
</feature>
<evidence type="ECO:0000256" key="9">
    <source>
        <dbReference type="SAM" id="Phobius"/>
    </source>
</evidence>
<keyword evidence="3" id="KW-1003">Cell membrane</keyword>
<dbReference type="GO" id="GO:0005886">
    <property type="term" value="C:plasma membrane"/>
    <property type="evidence" value="ECO:0007669"/>
    <property type="project" value="UniProtKB-SubCell"/>
</dbReference>
<evidence type="ECO:0000256" key="2">
    <source>
        <dbReference type="ARBA" id="ARBA00022448"/>
    </source>
</evidence>
<feature type="transmembrane region" description="Helical" evidence="9">
    <location>
        <begin position="423"/>
        <end position="444"/>
    </location>
</feature>
<gene>
    <name evidence="10" type="ORF">PG2T_05560</name>
</gene>
<proteinExistence type="inferred from homology"/>
<dbReference type="EMBL" id="CP014671">
    <property type="protein sequence ID" value="ANX05508.1"/>
    <property type="molecule type" value="Genomic_DNA"/>
</dbReference>
<dbReference type="NCBIfam" id="TIGR03409">
    <property type="entry name" value="urea_trans_UrtB"/>
    <property type="match status" value="1"/>
</dbReference>
<dbReference type="InParanoid" id="A0A1B1YXN8"/>
<evidence type="ECO:0000313" key="11">
    <source>
        <dbReference type="Proteomes" id="UP000092952"/>
    </source>
</evidence>
<dbReference type="PANTHER" id="PTHR11795:SF447">
    <property type="entry name" value="ABC TRANSPORTER PERMEASE PROTEIN"/>
    <property type="match status" value="1"/>
</dbReference>
<dbReference type="Proteomes" id="UP000092952">
    <property type="component" value="Chromosome"/>
</dbReference>
<dbReference type="AlphaFoldDB" id="A0A1B1YXN8"/>
<dbReference type="STRING" id="1810504.PG2T_05560"/>
<evidence type="ECO:0000256" key="1">
    <source>
        <dbReference type="ARBA" id="ARBA00004429"/>
    </source>
</evidence>
<evidence type="ECO:0000256" key="4">
    <source>
        <dbReference type="ARBA" id="ARBA00022692"/>
    </source>
</evidence>
<evidence type="ECO:0000256" key="3">
    <source>
        <dbReference type="ARBA" id="ARBA00022475"/>
    </source>
</evidence>
<dbReference type="GO" id="GO:0006865">
    <property type="term" value="P:amino acid transport"/>
    <property type="evidence" value="ECO:0007669"/>
    <property type="project" value="UniProtKB-KW"/>
</dbReference>
<dbReference type="Pfam" id="PF02653">
    <property type="entry name" value="BPD_transp_2"/>
    <property type="match status" value="1"/>
</dbReference>
<reference evidence="11" key="1">
    <citation type="submission" date="2016-03" db="EMBL/GenBank/DDBJ databases">
        <title>Complete genome sequence of Solimmundus cernigliae, representing a novel lineage of polycyclic aromatic hydrocarbon degraders within the Gammaproteobacteria.</title>
        <authorList>
            <person name="Singleton D.R."/>
            <person name="Dickey A.N."/>
            <person name="Scholl E.H."/>
            <person name="Wright F.A."/>
            <person name="Aitken M.D."/>
        </authorList>
    </citation>
    <scope>NUCLEOTIDE SEQUENCE [LARGE SCALE GENOMIC DNA]</scope>
    <source>
        <strain evidence="11">TR3.2</strain>
    </source>
</reference>
<dbReference type="InterPro" id="IPR017779">
    <property type="entry name" value="ABC_UrtB_bac"/>
</dbReference>
<dbReference type="PANTHER" id="PTHR11795">
    <property type="entry name" value="BRANCHED-CHAIN AMINO ACID TRANSPORT SYSTEM PERMEASE PROTEIN LIVH"/>
    <property type="match status" value="1"/>
</dbReference>
<accession>A0A1B1YXN8</accession>
<keyword evidence="5" id="KW-0029">Amino-acid transport</keyword>
<evidence type="ECO:0000256" key="8">
    <source>
        <dbReference type="ARBA" id="ARBA00037998"/>
    </source>
</evidence>
<dbReference type="InterPro" id="IPR052157">
    <property type="entry name" value="BCAA_transport_permease"/>
</dbReference>